<name>A0A225D8P5_9BACT</name>
<dbReference type="SUPFAM" id="SSF49879">
    <property type="entry name" value="SMAD/FHA domain"/>
    <property type="match status" value="2"/>
</dbReference>
<accession>A0A225D8P5</accession>
<dbReference type="Pfam" id="PF00498">
    <property type="entry name" value="FHA"/>
    <property type="match status" value="2"/>
</dbReference>
<dbReference type="OrthoDB" id="273653at2"/>
<organism evidence="2 3">
    <name type="scientific">Fimbriiglobus ruber</name>
    <dbReference type="NCBI Taxonomy" id="1908690"/>
    <lineage>
        <taxon>Bacteria</taxon>
        <taxon>Pseudomonadati</taxon>
        <taxon>Planctomycetota</taxon>
        <taxon>Planctomycetia</taxon>
        <taxon>Gemmatales</taxon>
        <taxon>Gemmataceae</taxon>
        <taxon>Fimbriiglobus</taxon>
    </lineage>
</organism>
<feature type="domain" description="FHA" evidence="1">
    <location>
        <begin position="225"/>
        <end position="277"/>
    </location>
</feature>
<dbReference type="Gene3D" id="2.60.200.20">
    <property type="match status" value="2"/>
</dbReference>
<evidence type="ECO:0000313" key="3">
    <source>
        <dbReference type="Proteomes" id="UP000214646"/>
    </source>
</evidence>
<dbReference type="SMART" id="SM00240">
    <property type="entry name" value="FHA"/>
    <property type="match status" value="2"/>
</dbReference>
<dbReference type="InterPro" id="IPR050923">
    <property type="entry name" value="Cell_Proc_Reg/RNA_Proc"/>
</dbReference>
<evidence type="ECO:0000313" key="2">
    <source>
        <dbReference type="EMBL" id="OWK37822.1"/>
    </source>
</evidence>
<keyword evidence="3" id="KW-1185">Reference proteome</keyword>
<dbReference type="AlphaFoldDB" id="A0A225D8P5"/>
<dbReference type="InterPro" id="IPR008984">
    <property type="entry name" value="SMAD_FHA_dom_sf"/>
</dbReference>
<proteinExistence type="predicted"/>
<comment type="caution">
    <text evidence="2">The sequence shown here is derived from an EMBL/GenBank/DDBJ whole genome shotgun (WGS) entry which is preliminary data.</text>
</comment>
<dbReference type="CDD" id="cd00060">
    <property type="entry name" value="FHA"/>
    <property type="match status" value="2"/>
</dbReference>
<dbReference type="InterPro" id="IPR000253">
    <property type="entry name" value="FHA_dom"/>
</dbReference>
<gene>
    <name evidence="2" type="ORF">FRUB_06942</name>
</gene>
<feature type="domain" description="FHA" evidence="1">
    <location>
        <begin position="88"/>
        <end position="148"/>
    </location>
</feature>
<dbReference type="EMBL" id="NIDE01000014">
    <property type="protein sequence ID" value="OWK37822.1"/>
    <property type="molecule type" value="Genomic_DNA"/>
</dbReference>
<dbReference type="PANTHER" id="PTHR23308">
    <property type="entry name" value="NUCLEAR INHIBITOR OF PROTEIN PHOSPHATASE-1"/>
    <property type="match status" value="1"/>
</dbReference>
<dbReference type="RefSeq" id="WP_088257663.1">
    <property type="nucleotide sequence ID" value="NZ_NIDE01000014.1"/>
</dbReference>
<evidence type="ECO:0000259" key="1">
    <source>
        <dbReference type="PROSITE" id="PS50006"/>
    </source>
</evidence>
<protein>
    <submittedName>
        <fullName evidence="2">FHA domain containing protein</fullName>
    </submittedName>
</protein>
<sequence length="299" mass="33394">MPDPRDPFFQHSWLDFEPPEEDRANLGALQTILPGQFKHAGVAPAGPAPTPPPHAVEDATPFRPRQRPPMALLCVLHDGDTGGEWIPLRMDRHVIARNEGDIRIPHDAQISGRQHAEIVRARLETGGYRWFIADLGSTNGTFVRASKINLAVGSEVLFGQTRYRFDAGQPAAPAPPPVLENFMTVRPGSSPLLRLPSVVESAPPSLVEITATGDGERIALIRDEYWLGCDPTHCAIVPRDDPFVSPRHARIFKDENGRWRVENNRSRNGVWLRLTQRLPVEKMCQFLLGEQRFILKVIA</sequence>
<dbReference type="Proteomes" id="UP000214646">
    <property type="component" value="Unassembled WGS sequence"/>
</dbReference>
<dbReference type="PROSITE" id="PS50006">
    <property type="entry name" value="FHA_DOMAIN"/>
    <property type="match status" value="2"/>
</dbReference>
<reference evidence="3" key="1">
    <citation type="submission" date="2017-06" db="EMBL/GenBank/DDBJ databases">
        <title>Genome analysis of Fimbriiglobus ruber SP5, the first member of the order Planctomycetales with confirmed chitinolytic capability.</title>
        <authorList>
            <person name="Ravin N.V."/>
            <person name="Rakitin A.L."/>
            <person name="Ivanova A.A."/>
            <person name="Beletsky A.V."/>
            <person name="Kulichevskaya I.S."/>
            <person name="Mardanov A.V."/>
            <person name="Dedysh S.N."/>
        </authorList>
    </citation>
    <scope>NUCLEOTIDE SEQUENCE [LARGE SCALE GENOMIC DNA]</scope>
    <source>
        <strain evidence="3">SP5</strain>
    </source>
</reference>